<dbReference type="PROSITE" id="PS50090">
    <property type="entry name" value="MYB_LIKE"/>
    <property type="match status" value="1"/>
</dbReference>
<evidence type="ECO:0000259" key="1">
    <source>
        <dbReference type="PROSITE" id="PS50090"/>
    </source>
</evidence>
<protein>
    <submittedName>
        <fullName evidence="3">Uncharacterized protein</fullName>
    </submittedName>
</protein>
<name>A0A397TIR0_9GLOM</name>
<organism evidence="3 4">
    <name type="scientific">Glomus cerebriforme</name>
    <dbReference type="NCBI Taxonomy" id="658196"/>
    <lineage>
        <taxon>Eukaryota</taxon>
        <taxon>Fungi</taxon>
        <taxon>Fungi incertae sedis</taxon>
        <taxon>Mucoromycota</taxon>
        <taxon>Glomeromycotina</taxon>
        <taxon>Glomeromycetes</taxon>
        <taxon>Glomerales</taxon>
        <taxon>Glomeraceae</taxon>
        <taxon>Glomus</taxon>
    </lineage>
</organism>
<evidence type="ECO:0000259" key="2">
    <source>
        <dbReference type="PROSITE" id="PS51294"/>
    </source>
</evidence>
<evidence type="ECO:0000313" key="4">
    <source>
        <dbReference type="Proteomes" id="UP000265703"/>
    </source>
</evidence>
<keyword evidence="4" id="KW-1185">Reference proteome</keyword>
<dbReference type="Pfam" id="PF13921">
    <property type="entry name" value="Myb_DNA-bind_6"/>
    <property type="match status" value="1"/>
</dbReference>
<reference evidence="3 4" key="1">
    <citation type="submission" date="2018-06" db="EMBL/GenBank/DDBJ databases">
        <title>Comparative genomics reveals the genomic features of Rhizophagus irregularis, R. cerebriforme, R. diaphanum and Gigaspora rosea, and their symbiotic lifestyle signature.</title>
        <authorList>
            <person name="Morin E."/>
            <person name="San Clemente H."/>
            <person name="Chen E.C.H."/>
            <person name="De La Providencia I."/>
            <person name="Hainaut M."/>
            <person name="Kuo A."/>
            <person name="Kohler A."/>
            <person name="Murat C."/>
            <person name="Tang N."/>
            <person name="Roy S."/>
            <person name="Loubradou J."/>
            <person name="Henrissat B."/>
            <person name="Grigoriev I.V."/>
            <person name="Corradi N."/>
            <person name="Roux C."/>
            <person name="Martin F.M."/>
        </authorList>
    </citation>
    <scope>NUCLEOTIDE SEQUENCE [LARGE SCALE GENOMIC DNA]</scope>
    <source>
        <strain evidence="3 4">DAOM 227022</strain>
    </source>
</reference>
<dbReference type="InterPro" id="IPR001005">
    <property type="entry name" value="SANT/Myb"/>
</dbReference>
<dbReference type="Gene3D" id="1.10.10.60">
    <property type="entry name" value="Homeodomain-like"/>
    <property type="match status" value="1"/>
</dbReference>
<dbReference type="PROSITE" id="PS51294">
    <property type="entry name" value="HTH_MYB"/>
    <property type="match status" value="1"/>
</dbReference>
<comment type="caution">
    <text evidence="3">The sequence shown here is derived from an EMBL/GenBank/DDBJ whole genome shotgun (WGS) entry which is preliminary data.</text>
</comment>
<dbReference type="AlphaFoldDB" id="A0A397TIR0"/>
<gene>
    <name evidence="3" type="ORF">C1645_759475</name>
</gene>
<accession>A0A397TIR0</accession>
<dbReference type="Proteomes" id="UP000265703">
    <property type="component" value="Unassembled WGS sequence"/>
</dbReference>
<sequence>MNQPRQQNHHLHRRGPWLRHEDDQLIALVGRYGNDWIQIENLILTRTAQDCMRRYAQLRFSKYNKLFPI</sequence>
<dbReference type="OrthoDB" id="2143914at2759"/>
<feature type="domain" description="Myb-like" evidence="1">
    <location>
        <begin position="13"/>
        <end position="59"/>
    </location>
</feature>
<evidence type="ECO:0000313" key="3">
    <source>
        <dbReference type="EMBL" id="RIA94734.1"/>
    </source>
</evidence>
<proteinExistence type="predicted"/>
<dbReference type="SMART" id="SM00717">
    <property type="entry name" value="SANT"/>
    <property type="match status" value="1"/>
</dbReference>
<feature type="domain" description="HTH myb-type" evidence="2">
    <location>
        <begin position="9"/>
        <end position="63"/>
    </location>
</feature>
<dbReference type="CDD" id="cd00167">
    <property type="entry name" value="SANT"/>
    <property type="match status" value="1"/>
</dbReference>
<dbReference type="InterPro" id="IPR017930">
    <property type="entry name" value="Myb_dom"/>
</dbReference>
<dbReference type="EMBL" id="QKYT01000075">
    <property type="protein sequence ID" value="RIA94734.1"/>
    <property type="molecule type" value="Genomic_DNA"/>
</dbReference>
<dbReference type="SUPFAM" id="SSF46689">
    <property type="entry name" value="Homeodomain-like"/>
    <property type="match status" value="1"/>
</dbReference>
<dbReference type="InterPro" id="IPR009057">
    <property type="entry name" value="Homeodomain-like_sf"/>
</dbReference>